<dbReference type="InterPro" id="IPR021561">
    <property type="entry name" value="AbiEi_3"/>
</dbReference>
<sequence>MRNLHVDVLTSILGYCIRVNVLKLMRDLGRTRGYAWANNLQAYVEMRSPGKRWSRSGKDGRRLTVEP</sequence>
<feature type="region of interest" description="Disordered" evidence="1">
    <location>
        <begin position="48"/>
        <end position="67"/>
    </location>
</feature>
<name>A0A4R5LBC7_9BURK</name>
<protein>
    <submittedName>
        <fullName evidence="2">Uncharacterized protein</fullName>
    </submittedName>
</protein>
<feature type="compositionally biased region" description="Basic and acidic residues" evidence="1">
    <location>
        <begin position="56"/>
        <end position="67"/>
    </location>
</feature>
<evidence type="ECO:0000256" key="1">
    <source>
        <dbReference type="SAM" id="MobiDB-lite"/>
    </source>
</evidence>
<dbReference type="OrthoDB" id="1550938at2"/>
<gene>
    <name evidence="2" type="ORF">E1N52_26465</name>
</gene>
<dbReference type="AlphaFoldDB" id="A0A4R5LBC7"/>
<reference evidence="2 3" key="1">
    <citation type="submission" date="2019-03" db="EMBL/GenBank/DDBJ databases">
        <title>Paraburkholderia sp. isolated from native Mimosa gymnas in Guartela State Park, Brazil.</title>
        <authorList>
            <person name="Paulitsch F."/>
            <person name="Hungria M."/>
            <person name="Delamuta J.R.M."/>
            <person name="Ribeiro R.A."/>
            <person name="Dall'Agnol R."/>
            <person name="Silva J.S.B."/>
        </authorList>
    </citation>
    <scope>NUCLEOTIDE SEQUENCE [LARGE SCALE GENOMIC DNA]</scope>
    <source>
        <strain evidence="2 3">CNPSo 3008</strain>
    </source>
</reference>
<dbReference type="EMBL" id="SMOD01000022">
    <property type="protein sequence ID" value="TDG05271.1"/>
    <property type="molecule type" value="Genomic_DNA"/>
</dbReference>
<organism evidence="2 3">
    <name type="scientific">Paraburkholderia guartelaensis</name>
    <dbReference type="NCBI Taxonomy" id="2546446"/>
    <lineage>
        <taxon>Bacteria</taxon>
        <taxon>Pseudomonadati</taxon>
        <taxon>Pseudomonadota</taxon>
        <taxon>Betaproteobacteria</taxon>
        <taxon>Burkholderiales</taxon>
        <taxon>Burkholderiaceae</taxon>
        <taxon>Paraburkholderia</taxon>
    </lineage>
</organism>
<evidence type="ECO:0000313" key="3">
    <source>
        <dbReference type="Proteomes" id="UP000295606"/>
    </source>
</evidence>
<proteinExistence type="predicted"/>
<evidence type="ECO:0000313" key="2">
    <source>
        <dbReference type="EMBL" id="TDG05271.1"/>
    </source>
</evidence>
<dbReference type="Pfam" id="PF11459">
    <property type="entry name" value="AbiEi_3"/>
    <property type="match status" value="1"/>
</dbReference>
<comment type="caution">
    <text evidence="2">The sequence shown here is derived from an EMBL/GenBank/DDBJ whole genome shotgun (WGS) entry which is preliminary data.</text>
</comment>
<dbReference type="Proteomes" id="UP000295606">
    <property type="component" value="Unassembled WGS sequence"/>
</dbReference>
<accession>A0A4R5LBC7</accession>